<dbReference type="InterPro" id="IPR046758">
    <property type="entry name" value="Sey1/RHD3-like_3HB"/>
</dbReference>
<feature type="domain" description="GB1/RHD3-type G" evidence="9">
    <location>
        <begin position="1"/>
        <end position="248"/>
    </location>
</feature>
<keyword evidence="1" id="KW-0812">Transmembrane</keyword>
<accession>A0A8T3ADC6</accession>
<comment type="caution">
    <text evidence="10">The sequence shown here is derived from an EMBL/GenBank/DDBJ whole genome shotgun (WGS) entry which is preliminary data.</text>
</comment>
<evidence type="ECO:0000256" key="2">
    <source>
        <dbReference type="ARBA" id="ARBA00022741"/>
    </source>
</evidence>
<sequence length="351" mass="39710">MARRSSGGGPAKLRRWTVGGRGASSFSSFSSCLDLFSRKLKFLVFTLLIGKSTLLNHLFHTKPQTTKGIWLARCVDIEPCTIIMDLEGSDGRGHGEQSALFAFAVSYIVLINMWFHDIGREHAASKPLLRTVLQGIMRLFSPHKTIYSLSYTPVENLEHMLRGDIQKIWDSVQKSLEHINTPLSEFFNVEVVAISSFEEKEEQFKEQLAKLQKRFFHSIAPSGLAGDRRGVISALGFSFTQQIWKAIKENKNIDLLAHEGMICFLFVMIAIVRCEEIANAKFDSFLNNEIIEAVQNGIVPDFAKKLSSILENCLIGYDKEAVYFDDSVRTLKRQQLESKLFQAFNKQFGTL</sequence>
<evidence type="ECO:0000256" key="8">
    <source>
        <dbReference type="PROSITE-ProRule" id="PRU01052"/>
    </source>
</evidence>
<keyword evidence="4" id="KW-0256">Endoplasmic reticulum</keyword>
<evidence type="ECO:0000256" key="6">
    <source>
        <dbReference type="ARBA" id="ARBA00023134"/>
    </source>
</evidence>
<keyword evidence="3" id="KW-0378">Hydrolase</keyword>
<dbReference type="AlphaFoldDB" id="A0A8T3ADC6"/>
<evidence type="ECO:0000259" key="9">
    <source>
        <dbReference type="PROSITE" id="PS51715"/>
    </source>
</evidence>
<dbReference type="PANTHER" id="PTHR45923:SF2">
    <property type="entry name" value="PROTEIN SEY1"/>
    <property type="match status" value="1"/>
</dbReference>
<evidence type="ECO:0000256" key="1">
    <source>
        <dbReference type="ARBA" id="ARBA00022692"/>
    </source>
</evidence>
<dbReference type="EMBL" id="JAGYWB010000017">
    <property type="protein sequence ID" value="KAI0494053.1"/>
    <property type="molecule type" value="Genomic_DNA"/>
</dbReference>
<dbReference type="Proteomes" id="UP000829196">
    <property type="component" value="Unassembled WGS sequence"/>
</dbReference>
<keyword evidence="2" id="KW-0547">Nucleotide-binding</keyword>
<protein>
    <recommendedName>
        <fullName evidence="9">GB1/RHD3-type G domain-containing protein</fullName>
    </recommendedName>
</protein>
<dbReference type="PANTHER" id="PTHR45923">
    <property type="entry name" value="PROTEIN SEY1"/>
    <property type="match status" value="1"/>
</dbReference>
<dbReference type="Gene3D" id="3.40.50.300">
    <property type="entry name" value="P-loop containing nucleotide triphosphate hydrolases"/>
    <property type="match status" value="1"/>
</dbReference>
<keyword evidence="7" id="KW-0472">Membrane</keyword>
<reference evidence="10" key="1">
    <citation type="journal article" date="2022" name="Front. Genet.">
        <title>Chromosome-Scale Assembly of the Dendrobium nobile Genome Provides Insights Into the Molecular Mechanism of the Biosynthesis of the Medicinal Active Ingredient of Dendrobium.</title>
        <authorList>
            <person name="Xu Q."/>
            <person name="Niu S.-C."/>
            <person name="Li K.-L."/>
            <person name="Zheng P.-J."/>
            <person name="Zhang X.-J."/>
            <person name="Jia Y."/>
            <person name="Liu Y."/>
            <person name="Niu Y.-X."/>
            <person name="Yu L.-H."/>
            <person name="Chen D.-F."/>
            <person name="Zhang G.-Q."/>
        </authorList>
    </citation>
    <scope>NUCLEOTIDE SEQUENCE</scope>
    <source>
        <tissue evidence="10">Leaf</tissue>
    </source>
</reference>
<evidence type="ECO:0000256" key="4">
    <source>
        <dbReference type="ARBA" id="ARBA00022824"/>
    </source>
</evidence>
<dbReference type="PROSITE" id="PS51715">
    <property type="entry name" value="G_GB1_RHD3"/>
    <property type="match status" value="1"/>
</dbReference>
<keyword evidence="5" id="KW-1133">Transmembrane helix</keyword>
<gene>
    <name evidence="10" type="ORF">KFK09_024184</name>
</gene>
<dbReference type="GO" id="GO:0005783">
    <property type="term" value="C:endoplasmic reticulum"/>
    <property type="evidence" value="ECO:0007669"/>
    <property type="project" value="TreeGrafter"/>
</dbReference>
<dbReference type="InterPro" id="IPR030386">
    <property type="entry name" value="G_GB1_RHD3_dom"/>
</dbReference>
<evidence type="ECO:0000256" key="7">
    <source>
        <dbReference type="ARBA" id="ARBA00023136"/>
    </source>
</evidence>
<dbReference type="Pfam" id="PF20428">
    <property type="entry name" value="Sey1_3HB"/>
    <property type="match status" value="1"/>
</dbReference>
<organism evidence="10 11">
    <name type="scientific">Dendrobium nobile</name>
    <name type="common">Orchid</name>
    <dbReference type="NCBI Taxonomy" id="94219"/>
    <lineage>
        <taxon>Eukaryota</taxon>
        <taxon>Viridiplantae</taxon>
        <taxon>Streptophyta</taxon>
        <taxon>Embryophyta</taxon>
        <taxon>Tracheophyta</taxon>
        <taxon>Spermatophyta</taxon>
        <taxon>Magnoliopsida</taxon>
        <taxon>Liliopsida</taxon>
        <taxon>Asparagales</taxon>
        <taxon>Orchidaceae</taxon>
        <taxon>Epidendroideae</taxon>
        <taxon>Malaxideae</taxon>
        <taxon>Dendrobiinae</taxon>
        <taxon>Dendrobium</taxon>
    </lineage>
</organism>
<evidence type="ECO:0000256" key="3">
    <source>
        <dbReference type="ARBA" id="ARBA00022801"/>
    </source>
</evidence>
<keyword evidence="11" id="KW-1185">Reference proteome</keyword>
<comment type="similarity">
    <text evidence="8">Belongs to the TRAFAC class dynamin-like GTPase superfamily. GB1/RHD3 GTPase family.</text>
</comment>
<dbReference type="OrthoDB" id="1597724at2759"/>
<dbReference type="InterPro" id="IPR008803">
    <property type="entry name" value="RHD3/Sey1"/>
</dbReference>
<evidence type="ECO:0000256" key="5">
    <source>
        <dbReference type="ARBA" id="ARBA00022989"/>
    </source>
</evidence>
<dbReference type="SUPFAM" id="SSF52540">
    <property type="entry name" value="P-loop containing nucleoside triphosphate hydrolases"/>
    <property type="match status" value="1"/>
</dbReference>
<keyword evidence="6" id="KW-0342">GTP-binding</keyword>
<dbReference type="GO" id="GO:0005525">
    <property type="term" value="F:GTP binding"/>
    <property type="evidence" value="ECO:0007669"/>
    <property type="project" value="UniProtKB-KW"/>
</dbReference>
<dbReference type="Pfam" id="PF05879">
    <property type="entry name" value="RHD3_GTPase"/>
    <property type="match status" value="1"/>
</dbReference>
<dbReference type="GO" id="GO:0016320">
    <property type="term" value="P:endoplasmic reticulum membrane fusion"/>
    <property type="evidence" value="ECO:0007669"/>
    <property type="project" value="TreeGrafter"/>
</dbReference>
<dbReference type="SMR" id="A0A8T3ADC6"/>
<dbReference type="InterPro" id="IPR027417">
    <property type="entry name" value="P-loop_NTPase"/>
</dbReference>
<proteinExistence type="inferred from homology"/>
<evidence type="ECO:0000313" key="11">
    <source>
        <dbReference type="Proteomes" id="UP000829196"/>
    </source>
</evidence>
<evidence type="ECO:0000313" key="10">
    <source>
        <dbReference type="EMBL" id="KAI0494053.1"/>
    </source>
</evidence>
<name>A0A8T3ADC6_DENNO</name>
<dbReference type="PROSITE" id="PS51257">
    <property type="entry name" value="PROKAR_LIPOPROTEIN"/>
    <property type="match status" value="1"/>
</dbReference>
<dbReference type="GO" id="GO:0003924">
    <property type="term" value="F:GTPase activity"/>
    <property type="evidence" value="ECO:0007669"/>
    <property type="project" value="TreeGrafter"/>
</dbReference>